<organism evidence="7 8">
    <name type="scientific">Streptomyces bohaiensis</name>
    <dbReference type="NCBI Taxonomy" id="1431344"/>
    <lineage>
        <taxon>Bacteria</taxon>
        <taxon>Bacillati</taxon>
        <taxon>Actinomycetota</taxon>
        <taxon>Actinomycetes</taxon>
        <taxon>Kitasatosporales</taxon>
        <taxon>Streptomycetaceae</taxon>
        <taxon>Streptomyces</taxon>
    </lineage>
</organism>
<dbReference type="EMBL" id="JAAVJC010000072">
    <property type="protein sequence ID" value="NJQ15454.1"/>
    <property type="molecule type" value="Genomic_DNA"/>
</dbReference>
<evidence type="ECO:0000259" key="6">
    <source>
        <dbReference type="PROSITE" id="PS60001"/>
    </source>
</evidence>
<evidence type="ECO:0000256" key="5">
    <source>
        <dbReference type="SAM" id="MobiDB-lite"/>
    </source>
</evidence>
<keyword evidence="2" id="KW-0479">Metal-binding</keyword>
<keyword evidence="3" id="KW-0560">Oxidoreductase</keyword>
<keyword evidence="4" id="KW-0408">Iron</keyword>
<dbReference type="InterPro" id="IPR044940">
    <property type="entry name" value="NOS_dom_2"/>
</dbReference>
<feature type="compositionally biased region" description="Basic and acidic residues" evidence="5">
    <location>
        <begin position="448"/>
        <end position="462"/>
    </location>
</feature>
<dbReference type="InterPro" id="IPR004030">
    <property type="entry name" value="NOS_N"/>
</dbReference>
<dbReference type="InterPro" id="IPR050607">
    <property type="entry name" value="NOS"/>
</dbReference>
<dbReference type="PANTHER" id="PTHR43410">
    <property type="entry name" value="NITRIC OXIDE SYNTHASE OXYGENASE"/>
    <property type="match status" value="1"/>
</dbReference>
<feature type="region of interest" description="Disordered" evidence="5">
    <location>
        <begin position="400"/>
        <end position="462"/>
    </location>
</feature>
<dbReference type="CDD" id="cd00575">
    <property type="entry name" value="NOS_oxygenase"/>
    <property type="match status" value="1"/>
</dbReference>
<gene>
    <name evidence="7" type="ORF">HCN52_10950</name>
</gene>
<sequence length="462" mass="50743">MKGHQLLVRRSAVPLPVPPAVPAPSRPAASPPAPGEPPPVDLAEAFDFLRMFHLEHPDQPVPLRARMRQVRQAVAAVGTYRHTTAELTFGARVAWRNSSRCIGRLYWNSLKVLDRRDATTPDRIHRHLVDHLRTATNGGRIRPVLSVFAPSTPTTAAPRVWNSQLVRYAGYRLDDGRVLGDPANVAFTETVRRLGWRARYGRFDLLPLVVEGTDGRGPRLFELDPRDVLEVPLVHPDHPFFAGLGLRWHAVPAISHMRLRIGGVDYPLAPFNGWYMGTEIGARNLTDSDRYDLLPAVAAGLGLDTSREDTLWRDRALVETNVAVLHSFRAAGVRITDHHTESRRFLTHIEREEAAGRRVPAQWSWIVPPMSGGITPVFHRYYDEQEQHPAFHLDDDARDRAEGRVGPAPAGRGGGSAAAAGGGWGAPPERCPAGAVDGAVSGGCPAEAGRRSAEQPGRPSRD</sequence>
<dbReference type="PROSITE" id="PS60001">
    <property type="entry name" value="NOS"/>
    <property type="match status" value="1"/>
</dbReference>
<dbReference type="SUPFAM" id="SSF56512">
    <property type="entry name" value="Nitric oxide (NO) synthase oxygenase domain"/>
    <property type="match status" value="1"/>
</dbReference>
<keyword evidence="1" id="KW-0349">Heme</keyword>
<dbReference type="Gene3D" id="3.90.440.10">
    <property type="entry name" value="Nitric Oxide Synthase,Heme Domain,Chain A domain 2"/>
    <property type="match status" value="1"/>
</dbReference>
<dbReference type="InterPro" id="IPR044944">
    <property type="entry name" value="NOS_dom_3"/>
</dbReference>
<protein>
    <submittedName>
        <fullName evidence="7">Nitric oxide synthase oxygenase</fullName>
    </submittedName>
</protein>
<dbReference type="Gene3D" id="3.90.340.10">
    <property type="entry name" value="Nitric Oxide Synthase, Chain A, domain 1"/>
    <property type="match status" value="1"/>
</dbReference>
<name>A0ABX1CGB4_9ACTN</name>
<dbReference type="RefSeq" id="WP_168088224.1">
    <property type="nucleotide sequence ID" value="NZ_JAAVJC010000072.1"/>
</dbReference>
<evidence type="ECO:0000256" key="1">
    <source>
        <dbReference type="ARBA" id="ARBA00022617"/>
    </source>
</evidence>
<dbReference type="Proteomes" id="UP000727056">
    <property type="component" value="Unassembled WGS sequence"/>
</dbReference>
<dbReference type="InterPro" id="IPR044943">
    <property type="entry name" value="NOS_dom_1"/>
</dbReference>
<accession>A0ABX1CGB4</accession>
<feature type="compositionally biased region" description="Gly residues" evidence="5">
    <location>
        <begin position="411"/>
        <end position="425"/>
    </location>
</feature>
<feature type="region of interest" description="Disordered" evidence="5">
    <location>
        <begin position="17"/>
        <end position="40"/>
    </location>
</feature>
<proteinExistence type="predicted"/>
<evidence type="ECO:0000313" key="8">
    <source>
        <dbReference type="Proteomes" id="UP000727056"/>
    </source>
</evidence>
<dbReference type="Pfam" id="PF02898">
    <property type="entry name" value="NO_synthase"/>
    <property type="match status" value="1"/>
</dbReference>
<evidence type="ECO:0000256" key="3">
    <source>
        <dbReference type="ARBA" id="ARBA00023002"/>
    </source>
</evidence>
<dbReference type="InterPro" id="IPR036119">
    <property type="entry name" value="NOS_N_sf"/>
</dbReference>
<evidence type="ECO:0000256" key="2">
    <source>
        <dbReference type="ARBA" id="ARBA00022723"/>
    </source>
</evidence>
<evidence type="ECO:0000313" key="7">
    <source>
        <dbReference type="EMBL" id="NJQ15454.1"/>
    </source>
</evidence>
<dbReference type="Gene3D" id="3.90.1230.10">
    <property type="entry name" value="Nitric Oxide Synthase, Chain A, domain 3"/>
    <property type="match status" value="1"/>
</dbReference>
<reference evidence="7 8" key="1">
    <citation type="submission" date="2020-03" db="EMBL/GenBank/DDBJ databases">
        <title>Draft genome of Streptomyces sp. ventii, isolated from the Axial Seamount in the Pacific Ocean, and resequencing of the two type strains Streptomyces lonarensis strain NCL 716 and Streptomyces bohaiensis strain 11A07.</title>
        <authorList>
            <person name="Loughran R.M."/>
            <person name="Pfannmuller K.M."/>
            <person name="Wasson B.J."/>
            <person name="Deadmond M.C."/>
            <person name="Paddock B.E."/>
            <person name="Koyack M.J."/>
            <person name="Gallegos D.A."/>
            <person name="Mitchell E.A."/>
            <person name="Ushijima B."/>
            <person name="Saw J.H."/>
            <person name="Mcphail K.L."/>
            <person name="Videau P."/>
        </authorList>
    </citation>
    <scope>NUCLEOTIDE SEQUENCE [LARGE SCALE GENOMIC DNA]</scope>
    <source>
        <strain evidence="7 8">11A07</strain>
    </source>
</reference>
<keyword evidence="8" id="KW-1185">Reference proteome</keyword>
<evidence type="ECO:0000256" key="4">
    <source>
        <dbReference type="ARBA" id="ARBA00023004"/>
    </source>
</evidence>
<feature type="domain" description="Nitric oxide synthase (NOS)" evidence="6">
    <location>
        <begin position="100"/>
        <end position="107"/>
    </location>
</feature>
<comment type="caution">
    <text evidence="7">The sequence shown here is derived from an EMBL/GenBank/DDBJ whole genome shotgun (WGS) entry which is preliminary data.</text>
</comment>
<dbReference type="PANTHER" id="PTHR43410:SF1">
    <property type="entry name" value="NITRIC OXIDE SYNTHASE"/>
    <property type="match status" value="1"/>
</dbReference>